<feature type="domain" description="C2H2-type" evidence="8">
    <location>
        <begin position="161"/>
        <end position="188"/>
    </location>
</feature>
<dbReference type="Gene3D" id="3.30.160.60">
    <property type="entry name" value="Classic Zinc Finger"/>
    <property type="match status" value="3"/>
</dbReference>
<keyword evidence="4 7" id="KW-0863">Zinc-finger</keyword>
<evidence type="ECO:0000256" key="3">
    <source>
        <dbReference type="ARBA" id="ARBA00022737"/>
    </source>
</evidence>
<dbReference type="SUPFAM" id="SSF57667">
    <property type="entry name" value="beta-beta-alpha zinc fingers"/>
    <property type="match status" value="2"/>
</dbReference>
<dbReference type="FunFam" id="3.30.160.60:FF:002343">
    <property type="entry name" value="Zinc finger protein 33A"/>
    <property type="match status" value="1"/>
</dbReference>
<keyword evidence="5" id="KW-0862">Zinc</keyword>
<keyword evidence="3" id="KW-0677">Repeat</keyword>
<dbReference type="EMBL" id="GEDC01002020">
    <property type="protein sequence ID" value="JAS35278.1"/>
    <property type="molecule type" value="Transcribed_RNA"/>
</dbReference>
<evidence type="ECO:0000256" key="4">
    <source>
        <dbReference type="ARBA" id="ARBA00022771"/>
    </source>
</evidence>
<dbReference type="PROSITE" id="PS50157">
    <property type="entry name" value="ZINC_FINGER_C2H2_2"/>
    <property type="match status" value="2"/>
</dbReference>
<comment type="subcellular location">
    <subcellularLocation>
        <location evidence="1">Nucleus</location>
    </subcellularLocation>
</comment>
<name>A0A1B6DNF9_9HEMI</name>
<dbReference type="EMBL" id="GEDC01021791">
    <property type="protein sequence ID" value="JAS15507.1"/>
    <property type="molecule type" value="Transcribed_RNA"/>
</dbReference>
<evidence type="ECO:0000256" key="5">
    <source>
        <dbReference type="ARBA" id="ARBA00022833"/>
    </source>
</evidence>
<dbReference type="SMART" id="SM00355">
    <property type="entry name" value="ZnF_C2H2"/>
    <property type="match status" value="2"/>
</dbReference>
<evidence type="ECO:0000313" key="12">
    <source>
        <dbReference type="EMBL" id="JAS35278.1"/>
    </source>
</evidence>
<dbReference type="AlphaFoldDB" id="A0A1B6DNF9"/>
<evidence type="ECO:0000256" key="1">
    <source>
        <dbReference type="ARBA" id="ARBA00004123"/>
    </source>
</evidence>
<dbReference type="GO" id="GO:0005634">
    <property type="term" value="C:nucleus"/>
    <property type="evidence" value="ECO:0007669"/>
    <property type="project" value="UniProtKB-SubCell"/>
</dbReference>
<dbReference type="Pfam" id="PF00096">
    <property type="entry name" value="zf-C2H2"/>
    <property type="match status" value="2"/>
</dbReference>
<dbReference type="InterPro" id="IPR036236">
    <property type="entry name" value="Znf_C2H2_sf"/>
</dbReference>
<evidence type="ECO:0000256" key="2">
    <source>
        <dbReference type="ARBA" id="ARBA00022723"/>
    </source>
</evidence>
<gene>
    <name evidence="11" type="ORF">g.16825</name>
    <name evidence="10" type="ORF">g.16826</name>
    <name evidence="12" type="ORF">g.16827</name>
    <name evidence="9" type="ORF">g.16828</name>
</gene>
<sequence length="203" mass="23299">MDIKDDHLNAMGKSLTDISPRIKEEVTDDNCTQDTEVKMKGEENIIYLPEFKPEVDEKITTTFFHNEIKIEADLQKIVEVENKSDSCDAHGVPGWTETNGILAINSFHKYNQFDSSQTNLKSSIVAQTENKLYKCGLCEAKFRYCSALKIHIKTHTGEKPYKCEICEAKFVHMSALQIHNRTHTGEKPYKCEHCDVQFRHRSA</sequence>
<keyword evidence="6" id="KW-0539">Nucleus</keyword>
<reference evidence="11" key="1">
    <citation type="submission" date="2015-12" db="EMBL/GenBank/DDBJ databases">
        <title>De novo transcriptome assembly of four potential Pierce s Disease insect vectors from Arizona vineyards.</title>
        <authorList>
            <person name="Tassone E.E."/>
        </authorList>
    </citation>
    <scope>NUCLEOTIDE SEQUENCE</scope>
</reference>
<evidence type="ECO:0000256" key="7">
    <source>
        <dbReference type="PROSITE-ProRule" id="PRU00042"/>
    </source>
</evidence>
<accession>A0A1B6DNF9</accession>
<feature type="non-terminal residue" evidence="11">
    <location>
        <position position="203"/>
    </location>
</feature>
<dbReference type="PANTHER" id="PTHR24394:SF44">
    <property type="entry name" value="ZINC FINGER PROTEIN 271-LIKE"/>
    <property type="match status" value="1"/>
</dbReference>
<dbReference type="EMBL" id="GEDC01010083">
    <property type="protein sequence ID" value="JAS27215.1"/>
    <property type="molecule type" value="Transcribed_RNA"/>
</dbReference>
<dbReference type="FunFam" id="3.30.160.60:FF:000446">
    <property type="entry name" value="Zinc finger protein"/>
    <property type="match status" value="1"/>
</dbReference>
<dbReference type="InterPro" id="IPR013087">
    <property type="entry name" value="Znf_C2H2_type"/>
</dbReference>
<dbReference type="PANTHER" id="PTHR24394">
    <property type="entry name" value="ZINC FINGER PROTEIN"/>
    <property type="match status" value="1"/>
</dbReference>
<feature type="domain" description="C2H2-type" evidence="8">
    <location>
        <begin position="133"/>
        <end position="160"/>
    </location>
</feature>
<evidence type="ECO:0000313" key="10">
    <source>
        <dbReference type="EMBL" id="JAS25956.1"/>
    </source>
</evidence>
<dbReference type="GO" id="GO:0008270">
    <property type="term" value="F:zinc ion binding"/>
    <property type="evidence" value="ECO:0007669"/>
    <property type="project" value="UniProtKB-KW"/>
</dbReference>
<evidence type="ECO:0000313" key="9">
    <source>
        <dbReference type="EMBL" id="JAS15507.1"/>
    </source>
</evidence>
<dbReference type="GO" id="GO:0000981">
    <property type="term" value="F:DNA-binding transcription factor activity, RNA polymerase II-specific"/>
    <property type="evidence" value="ECO:0007669"/>
    <property type="project" value="TreeGrafter"/>
</dbReference>
<dbReference type="EMBL" id="GEDC01011342">
    <property type="protein sequence ID" value="JAS25956.1"/>
    <property type="molecule type" value="Transcribed_RNA"/>
</dbReference>
<dbReference type="PROSITE" id="PS00028">
    <property type="entry name" value="ZINC_FINGER_C2H2_1"/>
    <property type="match status" value="2"/>
</dbReference>
<organism evidence="11">
    <name type="scientific">Clastoptera arizonana</name>
    <name type="common">Arizona spittle bug</name>
    <dbReference type="NCBI Taxonomy" id="38151"/>
    <lineage>
        <taxon>Eukaryota</taxon>
        <taxon>Metazoa</taxon>
        <taxon>Ecdysozoa</taxon>
        <taxon>Arthropoda</taxon>
        <taxon>Hexapoda</taxon>
        <taxon>Insecta</taxon>
        <taxon>Pterygota</taxon>
        <taxon>Neoptera</taxon>
        <taxon>Paraneoptera</taxon>
        <taxon>Hemiptera</taxon>
        <taxon>Auchenorrhyncha</taxon>
        <taxon>Cercopoidea</taxon>
        <taxon>Clastopteridae</taxon>
        <taxon>Clastoptera</taxon>
    </lineage>
</organism>
<evidence type="ECO:0000313" key="11">
    <source>
        <dbReference type="EMBL" id="JAS27215.1"/>
    </source>
</evidence>
<proteinExistence type="predicted"/>
<keyword evidence="2" id="KW-0479">Metal-binding</keyword>
<evidence type="ECO:0000259" key="8">
    <source>
        <dbReference type="PROSITE" id="PS50157"/>
    </source>
</evidence>
<evidence type="ECO:0000256" key="6">
    <source>
        <dbReference type="ARBA" id="ARBA00023242"/>
    </source>
</evidence>
<protein>
    <recommendedName>
        <fullName evidence="8">C2H2-type domain-containing protein</fullName>
    </recommendedName>
</protein>